<evidence type="ECO:0000313" key="2">
    <source>
        <dbReference type="Proteomes" id="UP000295543"/>
    </source>
</evidence>
<protein>
    <submittedName>
        <fullName evidence="1">Uncharacterized protein</fullName>
    </submittedName>
</protein>
<comment type="caution">
    <text evidence="1">The sequence shown here is derived from an EMBL/GenBank/DDBJ whole genome shotgun (WGS) entry which is preliminary data.</text>
</comment>
<keyword evidence="2" id="KW-1185">Reference proteome</keyword>
<name>A0A4R5UD55_9GAMM</name>
<dbReference type="Proteomes" id="UP000295543">
    <property type="component" value="Unassembled WGS sequence"/>
</dbReference>
<sequence>MSDARVPRTDVVDGDACKARCRTEAAATPIHSAGMPDGTPSAPILPVIEARIMTMLIAGIQPRRIVVPLHQRRAFLEELKRSHSSRLSGQLPLQFMGVPYVFEEAELSVVSSV</sequence>
<proteinExistence type="predicted"/>
<gene>
    <name evidence="1" type="ORF">E2F49_03995</name>
</gene>
<organism evidence="1 2">
    <name type="scientific">Luteimonas terrae</name>
    <dbReference type="NCBI Taxonomy" id="1530191"/>
    <lineage>
        <taxon>Bacteria</taxon>
        <taxon>Pseudomonadati</taxon>
        <taxon>Pseudomonadota</taxon>
        <taxon>Gammaproteobacteria</taxon>
        <taxon>Lysobacterales</taxon>
        <taxon>Lysobacteraceae</taxon>
        <taxon>Luteimonas</taxon>
    </lineage>
</organism>
<accession>A0A4R5UD55</accession>
<evidence type="ECO:0000313" key="1">
    <source>
        <dbReference type="EMBL" id="TDK33209.1"/>
    </source>
</evidence>
<dbReference type="AlphaFoldDB" id="A0A4R5UD55"/>
<dbReference type="EMBL" id="SMTG01000002">
    <property type="protein sequence ID" value="TDK33209.1"/>
    <property type="molecule type" value="Genomic_DNA"/>
</dbReference>
<reference evidence="1 2" key="1">
    <citation type="submission" date="2019-03" db="EMBL/GenBank/DDBJ databases">
        <title>Luteimonas zhaokaii sp.nov., isolated from the rectal contents of Plateau pika in Yushu, Qinghai Province, China.</title>
        <authorList>
            <person name="Zhang G."/>
        </authorList>
    </citation>
    <scope>NUCLEOTIDE SEQUENCE [LARGE SCALE GENOMIC DNA]</scope>
    <source>
        <strain evidence="1 2">THG-MD21</strain>
    </source>
</reference>
<dbReference type="RefSeq" id="WP_133392707.1">
    <property type="nucleotide sequence ID" value="NZ_SMTG01000002.1"/>
</dbReference>